<name>K4F9J0_9CAUD</name>
<sequence>MKKSDMLFALLRKSKVLKDIVKTTNDRKFLIELKYQYCKLSPSLRNMIRVMATDIDRFNFTGDENSVAQVMNNYYPITGNERTETGNGHPELIDTITGNRFKIFRNTIKSKDVIVFKEAEHEAFIVACGCLIRAKQREDEIIKKNAEEQKRLNILSEFL</sequence>
<dbReference type="KEGG" id="vg:13993890"/>
<gene>
    <name evidence="1" type="ORF">GAP32_150</name>
</gene>
<proteinExistence type="predicted"/>
<dbReference type="Proteomes" id="UP000000457">
    <property type="component" value="Segment"/>
</dbReference>
<dbReference type="EMBL" id="JN882285">
    <property type="protein sequence ID" value="AFC21600.1"/>
    <property type="molecule type" value="Genomic_DNA"/>
</dbReference>
<evidence type="ECO:0000313" key="1">
    <source>
        <dbReference type="EMBL" id="AFC21600.1"/>
    </source>
</evidence>
<keyword evidence="2" id="KW-1185">Reference proteome</keyword>
<dbReference type="OrthoDB" id="25376at10239"/>
<evidence type="ECO:0000313" key="2">
    <source>
        <dbReference type="Proteomes" id="UP000000457"/>
    </source>
</evidence>
<organism evidence="1 2">
    <name type="scientific">Cronobacter phage vB_CsaM_GAP32</name>
    <dbReference type="NCBI Taxonomy" id="1141136"/>
    <lineage>
        <taxon>Viruses</taxon>
        <taxon>Duplodnaviria</taxon>
        <taxon>Heunggongvirae</taxon>
        <taxon>Uroviricota</taxon>
        <taxon>Caudoviricetes</taxon>
        <taxon>Mimasvirus</taxon>
        <taxon>Mimasvirus GAP32</taxon>
    </lineage>
</organism>
<reference evidence="1 2" key="1">
    <citation type="journal article" date="2014" name="Virology">
        <title>Supersize me: Cronobacter sakazakii phage GAP32.</title>
        <authorList>
            <person name="Abbasifar R."/>
            <person name="Griffiths M.W."/>
            <person name="Sabour P.M."/>
            <person name="Ackermann H.-W."/>
            <person name="Vandersteegen K."/>
            <person name="Lavigne R."/>
            <person name="Noben J.-P."/>
            <person name="Villa A.A."/>
            <person name="Abbasifar A."/>
            <person name="Nash J.H.E."/>
            <person name="Kropinski A.M."/>
        </authorList>
    </citation>
    <scope>NUCLEOTIDE SEQUENCE [LARGE SCALE GENOMIC DNA]</scope>
    <source>
        <strain evidence="1">GAP-32</strain>
    </source>
</reference>
<dbReference type="RefSeq" id="YP_006987255.1">
    <property type="nucleotide sequence ID" value="NC_019401.1"/>
</dbReference>
<protein>
    <submittedName>
        <fullName evidence="1">Uncharacterized protein</fullName>
    </submittedName>
</protein>
<dbReference type="GeneID" id="13993890"/>
<accession>K4F9J0</accession>